<evidence type="ECO:0000313" key="5">
    <source>
        <dbReference type="Proteomes" id="UP000177117"/>
    </source>
</evidence>
<protein>
    <recommendedName>
        <fullName evidence="3">Phosphoribosyltransferase domain-containing protein</fullName>
    </recommendedName>
</protein>
<dbReference type="Proteomes" id="UP000177117">
    <property type="component" value="Unassembled WGS sequence"/>
</dbReference>
<comment type="caution">
    <text evidence="4">The sequence shown here is derived from an EMBL/GenBank/DDBJ whole genome shotgun (WGS) entry which is preliminary data.</text>
</comment>
<accession>A0A1F8EKM8</accession>
<dbReference type="PANTHER" id="PTHR47505">
    <property type="entry name" value="DNA UTILIZATION PROTEIN YHGH"/>
    <property type="match status" value="1"/>
</dbReference>
<dbReference type="Gene3D" id="3.40.50.2020">
    <property type="match status" value="1"/>
</dbReference>
<name>A0A1F8EKM8_9BACT</name>
<dbReference type="SUPFAM" id="SSF53271">
    <property type="entry name" value="PRTase-like"/>
    <property type="match status" value="1"/>
</dbReference>
<comment type="similarity">
    <text evidence="1">Belongs to the ComF/GntX family.</text>
</comment>
<dbReference type="InterPro" id="IPR029057">
    <property type="entry name" value="PRTase-like"/>
</dbReference>
<evidence type="ECO:0000259" key="3">
    <source>
        <dbReference type="Pfam" id="PF00156"/>
    </source>
</evidence>
<dbReference type="Pfam" id="PF00156">
    <property type="entry name" value="Pribosyltran"/>
    <property type="match status" value="1"/>
</dbReference>
<reference evidence="4 5" key="1">
    <citation type="journal article" date="2016" name="Nat. Commun.">
        <title>Thousands of microbial genomes shed light on interconnected biogeochemical processes in an aquifer system.</title>
        <authorList>
            <person name="Anantharaman K."/>
            <person name="Brown C.T."/>
            <person name="Hug L.A."/>
            <person name="Sharon I."/>
            <person name="Castelle C.J."/>
            <person name="Probst A.J."/>
            <person name="Thomas B.C."/>
            <person name="Singh A."/>
            <person name="Wilkins M.J."/>
            <person name="Karaoz U."/>
            <person name="Brodie E.L."/>
            <person name="Williams K.H."/>
            <person name="Hubbard S.S."/>
            <person name="Banfield J.F."/>
        </authorList>
    </citation>
    <scope>NUCLEOTIDE SEQUENCE [LARGE SCALE GENOMIC DNA]</scope>
</reference>
<gene>
    <name evidence="4" type="ORF">A2650_00800</name>
</gene>
<feature type="coiled-coil region" evidence="2">
    <location>
        <begin position="134"/>
        <end position="161"/>
    </location>
</feature>
<evidence type="ECO:0000313" key="4">
    <source>
        <dbReference type="EMBL" id="OGN01407.1"/>
    </source>
</evidence>
<dbReference type="AlphaFoldDB" id="A0A1F8EKM8"/>
<dbReference type="PANTHER" id="PTHR47505:SF1">
    <property type="entry name" value="DNA UTILIZATION PROTEIN YHGH"/>
    <property type="match status" value="1"/>
</dbReference>
<proteinExistence type="inferred from homology"/>
<evidence type="ECO:0000256" key="1">
    <source>
        <dbReference type="ARBA" id="ARBA00008007"/>
    </source>
</evidence>
<organism evidence="4 5">
    <name type="scientific">Candidatus Yanofskybacteria bacterium RIFCSPHIGHO2_01_FULL_41_53</name>
    <dbReference type="NCBI Taxonomy" id="1802663"/>
    <lineage>
        <taxon>Bacteria</taxon>
        <taxon>Candidatus Yanofskyibacteriota</taxon>
    </lineage>
</organism>
<evidence type="ECO:0000256" key="2">
    <source>
        <dbReference type="SAM" id="Coils"/>
    </source>
</evidence>
<dbReference type="InterPro" id="IPR051910">
    <property type="entry name" value="ComF/GntX_DNA_util-trans"/>
</dbReference>
<dbReference type="EMBL" id="MGJD01000006">
    <property type="protein sequence ID" value="OGN01407.1"/>
    <property type="molecule type" value="Genomic_DNA"/>
</dbReference>
<sequence length="204" mass="23206">MIPINKKFECIGCNRVTILGKTCLTCRQSNPVDQLLVVSDYKNPAVIKIVKTLKYRFIKEMAVPISLLIKKYVIWLSISKKFNVLTENPIIVPIPLHKYRYNWRGFNQAELIAEEVSKIINCSFDTSIIRKRGKTKSQADIKEYDDRLKNIKEAFELIEADRIKNRTIVLVDDVCTTGATLNECARVLKESGAGKVVALVFARG</sequence>
<feature type="domain" description="Phosphoribosyltransferase" evidence="3">
    <location>
        <begin position="110"/>
        <end position="201"/>
    </location>
</feature>
<keyword evidence="2" id="KW-0175">Coiled coil</keyword>
<dbReference type="InterPro" id="IPR000836">
    <property type="entry name" value="PRTase_dom"/>
</dbReference>
<dbReference type="CDD" id="cd06223">
    <property type="entry name" value="PRTases_typeI"/>
    <property type="match status" value="1"/>
</dbReference>